<evidence type="ECO:0000313" key="2">
    <source>
        <dbReference type="EMBL" id="MFD2512633.1"/>
    </source>
</evidence>
<dbReference type="InterPro" id="IPR025381">
    <property type="entry name" value="DUF4296"/>
</dbReference>
<feature type="domain" description="DUF4296" evidence="1">
    <location>
        <begin position="24"/>
        <end position="109"/>
    </location>
</feature>
<keyword evidence="3" id="KW-1185">Reference proteome</keyword>
<evidence type="ECO:0000313" key="3">
    <source>
        <dbReference type="Proteomes" id="UP001597544"/>
    </source>
</evidence>
<organism evidence="2 3">
    <name type="scientific">Pontibacter locisalis</name>
    <dbReference type="NCBI Taxonomy" id="1719035"/>
    <lineage>
        <taxon>Bacteria</taxon>
        <taxon>Pseudomonadati</taxon>
        <taxon>Bacteroidota</taxon>
        <taxon>Cytophagia</taxon>
        <taxon>Cytophagales</taxon>
        <taxon>Hymenobacteraceae</taxon>
        <taxon>Pontibacter</taxon>
    </lineage>
</organism>
<dbReference type="EMBL" id="JBHULU010000002">
    <property type="protein sequence ID" value="MFD2512633.1"/>
    <property type="molecule type" value="Genomic_DNA"/>
</dbReference>
<evidence type="ECO:0000259" key="1">
    <source>
        <dbReference type="Pfam" id="PF14129"/>
    </source>
</evidence>
<sequence>MKRLFYILFCLVLLGCGNQGSDKPEGLVPQDKMIQILADIHIAESQIETKVIYPDTALMTFNYWQKEILEKHGVEEERFRDTYRYYQDNLKEMDVLYEIIIDTLSVRETKMRAAAGNNDSLPVEEELPAGLERGY</sequence>
<dbReference type="RefSeq" id="WP_377502928.1">
    <property type="nucleotide sequence ID" value="NZ_JBHULU010000002.1"/>
</dbReference>
<name>A0ABW5IH85_9BACT</name>
<proteinExistence type="predicted"/>
<reference evidence="3" key="1">
    <citation type="journal article" date="2019" name="Int. J. Syst. Evol. Microbiol.">
        <title>The Global Catalogue of Microorganisms (GCM) 10K type strain sequencing project: providing services to taxonomists for standard genome sequencing and annotation.</title>
        <authorList>
            <consortium name="The Broad Institute Genomics Platform"/>
            <consortium name="The Broad Institute Genome Sequencing Center for Infectious Disease"/>
            <person name="Wu L."/>
            <person name="Ma J."/>
        </authorList>
    </citation>
    <scope>NUCLEOTIDE SEQUENCE [LARGE SCALE GENOMIC DNA]</scope>
    <source>
        <strain evidence="3">KCTC 42498</strain>
    </source>
</reference>
<dbReference type="Proteomes" id="UP001597544">
    <property type="component" value="Unassembled WGS sequence"/>
</dbReference>
<dbReference type="PROSITE" id="PS51257">
    <property type="entry name" value="PROKAR_LIPOPROTEIN"/>
    <property type="match status" value="1"/>
</dbReference>
<protein>
    <submittedName>
        <fullName evidence="2">DUF4296 domain-containing protein</fullName>
    </submittedName>
</protein>
<gene>
    <name evidence="2" type="ORF">ACFSRY_02030</name>
</gene>
<comment type="caution">
    <text evidence="2">The sequence shown here is derived from an EMBL/GenBank/DDBJ whole genome shotgun (WGS) entry which is preliminary data.</text>
</comment>
<dbReference type="Pfam" id="PF14129">
    <property type="entry name" value="DUF4296"/>
    <property type="match status" value="1"/>
</dbReference>
<accession>A0ABW5IH85</accession>